<evidence type="ECO:0000313" key="2">
    <source>
        <dbReference type="EMBL" id="CDW24651.1"/>
    </source>
</evidence>
<feature type="transmembrane region" description="Helical" evidence="1">
    <location>
        <begin position="49"/>
        <end position="66"/>
    </location>
</feature>
<organism evidence="2">
    <name type="scientific">Lepeophtheirus salmonis</name>
    <name type="common">Salmon louse</name>
    <name type="synonym">Caligus salmonis</name>
    <dbReference type="NCBI Taxonomy" id="72036"/>
    <lineage>
        <taxon>Eukaryota</taxon>
        <taxon>Metazoa</taxon>
        <taxon>Ecdysozoa</taxon>
        <taxon>Arthropoda</taxon>
        <taxon>Crustacea</taxon>
        <taxon>Multicrustacea</taxon>
        <taxon>Hexanauplia</taxon>
        <taxon>Copepoda</taxon>
        <taxon>Siphonostomatoida</taxon>
        <taxon>Caligidae</taxon>
        <taxon>Lepeophtheirus</taxon>
    </lineage>
</organism>
<proteinExistence type="predicted"/>
<accession>A0A0K2TGN7</accession>
<reference evidence="2" key="1">
    <citation type="submission" date="2014-05" db="EMBL/GenBank/DDBJ databases">
        <authorList>
            <person name="Chronopoulou M."/>
        </authorList>
    </citation>
    <scope>NUCLEOTIDE SEQUENCE</scope>
    <source>
        <tissue evidence="2">Whole organism</tissue>
    </source>
</reference>
<dbReference type="EMBL" id="HACA01007290">
    <property type="protein sequence ID" value="CDW24651.1"/>
    <property type="molecule type" value="Transcribed_RNA"/>
</dbReference>
<protein>
    <submittedName>
        <fullName evidence="2">Uncharacterized protein</fullName>
    </submittedName>
</protein>
<keyword evidence="1" id="KW-1133">Transmembrane helix</keyword>
<sequence>TGRLSGVVTSTYPLTSSPLLSLFRSSSDIDICLRRIRYILLLLVEEKNILFSLCIYTNISFLFLFLL</sequence>
<dbReference type="AlphaFoldDB" id="A0A0K2TGN7"/>
<keyword evidence="1" id="KW-0472">Membrane</keyword>
<keyword evidence="1" id="KW-0812">Transmembrane</keyword>
<feature type="non-terminal residue" evidence="2">
    <location>
        <position position="1"/>
    </location>
</feature>
<name>A0A0K2TGN7_LEPSM</name>
<evidence type="ECO:0000256" key="1">
    <source>
        <dbReference type="SAM" id="Phobius"/>
    </source>
</evidence>